<dbReference type="EMBL" id="JANPWB010000013">
    <property type="protein sequence ID" value="KAJ1104268.1"/>
    <property type="molecule type" value="Genomic_DNA"/>
</dbReference>
<dbReference type="AlphaFoldDB" id="A0AAV7MQK6"/>
<evidence type="ECO:0000313" key="2">
    <source>
        <dbReference type="Proteomes" id="UP001066276"/>
    </source>
</evidence>
<sequence length="133" mass="13484">MVPETPGGLEALGDVGSWASLRPAAAGRPGPLGACLHAGATCCGRGRFTRGLFPLAGESEAEFFAIRTSGDRGGVAHFPLEAGQWSYRMAASPVVRVLSDSRSLGLPRCGTGVPVLGVGGGVACSPQVWCCPC</sequence>
<keyword evidence="2" id="KW-1185">Reference proteome</keyword>
<dbReference type="Proteomes" id="UP001066276">
    <property type="component" value="Chromosome 9"/>
</dbReference>
<proteinExistence type="predicted"/>
<evidence type="ECO:0000313" key="1">
    <source>
        <dbReference type="EMBL" id="KAJ1104268.1"/>
    </source>
</evidence>
<name>A0AAV7MQK6_PLEWA</name>
<protein>
    <submittedName>
        <fullName evidence="1">Uncharacterized protein</fullName>
    </submittedName>
</protein>
<comment type="caution">
    <text evidence="1">The sequence shown here is derived from an EMBL/GenBank/DDBJ whole genome shotgun (WGS) entry which is preliminary data.</text>
</comment>
<gene>
    <name evidence="1" type="ORF">NDU88_001680</name>
</gene>
<organism evidence="1 2">
    <name type="scientific">Pleurodeles waltl</name>
    <name type="common">Iberian ribbed newt</name>
    <dbReference type="NCBI Taxonomy" id="8319"/>
    <lineage>
        <taxon>Eukaryota</taxon>
        <taxon>Metazoa</taxon>
        <taxon>Chordata</taxon>
        <taxon>Craniata</taxon>
        <taxon>Vertebrata</taxon>
        <taxon>Euteleostomi</taxon>
        <taxon>Amphibia</taxon>
        <taxon>Batrachia</taxon>
        <taxon>Caudata</taxon>
        <taxon>Salamandroidea</taxon>
        <taxon>Salamandridae</taxon>
        <taxon>Pleurodelinae</taxon>
        <taxon>Pleurodeles</taxon>
    </lineage>
</organism>
<reference evidence="1" key="1">
    <citation type="journal article" date="2022" name="bioRxiv">
        <title>Sequencing and chromosome-scale assembly of the giantPleurodeles waltlgenome.</title>
        <authorList>
            <person name="Brown T."/>
            <person name="Elewa A."/>
            <person name="Iarovenko S."/>
            <person name="Subramanian E."/>
            <person name="Araus A.J."/>
            <person name="Petzold A."/>
            <person name="Susuki M."/>
            <person name="Suzuki K.-i.T."/>
            <person name="Hayashi T."/>
            <person name="Toyoda A."/>
            <person name="Oliveira C."/>
            <person name="Osipova E."/>
            <person name="Leigh N.D."/>
            <person name="Simon A."/>
            <person name="Yun M.H."/>
        </authorList>
    </citation>
    <scope>NUCLEOTIDE SEQUENCE</scope>
    <source>
        <strain evidence="1">20211129_DDA</strain>
        <tissue evidence="1">Liver</tissue>
    </source>
</reference>
<accession>A0AAV7MQK6</accession>